<organism evidence="12 13">
    <name type="scientific">Arcobacter roscoffensis</name>
    <dbReference type="NCBI Taxonomy" id="2961520"/>
    <lineage>
        <taxon>Bacteria</taxon>
        <taxon>Pseudomonadati</taxon>
        <taxon>Campylobacterota</taxon>
        <taxon>Epsilonproteobacteria</taxon>
        <taxon>Campylobacterales</taxon>
        <taxon>Arcobacteraceae</taxon>
        <taxon>Arcobacter</taxon>
    </lineage>
</organism>
<feature type="coiled-coil region" evidence="9">
    <location>
        <begin position="371"/>
        <end position="420"/>
    </location>
</feature>
<evidence type="ECO:0000256" key="9">
    <source>
        <dbReference type="SAM" id="Coils"/>
    </source>
</evidence>
<dbReference type="InterPro" id="IPR005467">
    <property type="entry name" value="His_kinase_dom"/>
</dbReference>
<dbReference type="SUPFAM" id="SSF47384">
    <property type="entry name" value="Homodimeric domain of signal transducing histidine kinase"/>
    <property type="match status" value="1"/>
</dbReference>
<dbReference type="EMBL" id="CP100595">
    <property type="protein sequence ID" value="UTJ05954.1"/>
    <property type="molecule type" value="Genomic_DNA"/>
</dbReference>
<keyword evidence="7" id="KW-0067">ATP-binding</keyword>
<dbReference type="EC" id="2.7.13.3" evidence="2"/>
<keyword evidence="10" id="KW-0812">Transmembrane</keyword>
<feature type="transmembrane region" description="Helical" evidence="10">
    <location>
        <begin position="7"/>
        <end position="31"/>
    </location>
</feature>
<evidence type="ECO:0000256" key="10">
    <source>
        <dbReference type="SAM" id="Phobius"/>
    </source>
</evidence>
<keyword evidence="13" id="KW-1185">Reference proteome</keyword>
<feature type="transmembrane region" description="Helical" evidence="10">
    <location>
        <begin position="348"/>
        <end position="367"/>
    </location>
</feature>
<evidence type="ECO:0000313" key="13">
    <source>
        <dbReference type="Proteomes" id="UP001060012"/>
    </source>
</evidence>
<evidence type="ECO:0000256" key="5">
    <source>
        <dbReference type="ARBA" id="ARBA00022741"/>
    </source>
</evidence>
<keyword evidence="3" id="KW-0597">Phosphoprotein</keyword>
<dbReference type="CDD" id="cd00082">
    <property type="entry name" value="HisKA"/>
    <property type="match status" value="1"/>
</dbReference>
<comment type="catalytic activity">
    <reaction evidence="1">
        <text>ATP + protein L-histidine = ADP + protein N-phospho-L-histidine.</text>
        <dbReference type="EC" id="2.7.13.3"/>
    </reaction>
</comment>
<evidence type="ECO:0000256" key="3">
    <source>
        <dbReference type="ARBA" id="ARBA00022553"/>
    </source>
</evidence>
<dbReference type="PANTHER" id="PTHR43065">
    <property type="entry name" value="SENSOR HISTIDINE KINASE"/>
    <property type="match status" value="1"/>
</dbReference>
<name>A0ABY5E175_9BACT</name>
<dbReference type="SMART" id="SM00387">
    <property type="entry name" value="HATPase_c"/>
    <property type="match status" value="1"/>
</dbReference>
<dbReference type="InterPro" id="IPR036890">
    <property type="entry name" value="HATPase_C_sf"/>
</dbReference>
<dbReference type="Gene3D" id="3.30.450.20">
    <property type="entry name" value="PAS domain"/>
    <property type="match status" value="2"/>
</dbReference>
<dbReference type="InterPro" id="IPR003661">
    <property type="entry name" value="HisK_dim/P_dom"/>
</dbReference>
<dbReference type="PRINTS" id="PR00344">
    <property type="entry name" value="BCTRLSENSOR"/>
</dbReference>
<dbReference type="Proteomes" id="UP001060012">
    <property type="component" value="Chromosome"/>
</dbReference>
<evidence type="ECO:0000256" key="2">
    <source>
        <dbReference type="ARBA" id="ARBA00012438"/>
    </source>
</evidence>
<keyword evidence="6" id="KW-0418">Kinase</keyword>
<feature type="domain" description="Histidine kinase" evidence="11">
    <location>
        <begin position="443"/>
        <end position="663"/>
    </location>
</feature>
<evidence type="ECO:0000256" key="4">
    <source>
        <dbReference type="ARBA" id="ARBA00022679"/>
    </source>
</evidence>
<evidence type="ECO:0000256" key="6">
    <source>
        <dbReference type="ARBA" id="ARBA00022777"/>
    </source>
</evidence>
<dbReference type="InterPro" id="IPR036097">
    <property type="entry name" value="HisK_dim/P_sf"/>
</dbReference>
<dbReference type="RefSeq" id="WP_254576135.1">
    <property type="nucleotide sequence ID" value="NZ_CP100595.1"/>
</dbReference>
<keyword evidence="10" id="KW-1133">Transmembrane helix</keyword>
<dbReference type="Pfam" id="PF08269">
    <property type="entry name" value="dCache_2"/>
    <property type="match status" value="1"/>
</dbReference>
<accession>A0ABY5E175</accession>
<evidence type="ECO:0000256" key="8">
    <source>
        <dbReference type="ARBA" id="ARBA00023012"/>
    </source>
</evidence>
<dbReference type="Gene3D" id="3.30.565.10">
    <property type="entry name" value="Histidine kinase-like ATPase, C-terminal domain"/>
    <property type="match status" value="1"/>
</dbReference>
<reference evidence="12" key="1">
    <citation type="submission" date="2022-07" db="EMBL/GenBank/DDBJ databases">
        <title>Arcobacter roscoffensis sp. nov., a marine bacterium isolated from coastal seawater collected from Roscoff, France.</title>
        <authorList>
            <person name="Pascual J."/>
            <person name="Lepeaux C."/>
            <person name="Methner A."/>
            <person name="Overmann J."/>
        </authorList>
    </citation>
    <scope>NUCLEOTIDE SEQUENCE</scope>
    <source>
        <strain evidence="12">ARW1-2F2</strain>
    </source>
</reference>
<protein>
    <recommendedName>
        <fullName evidence="2">histidine kinase</fullName>
        <ecNumber evidence="2">2.7.13.3</ecNumber>
    </recommendedName>
</protein>
<evidence type="ECO:0000259" key="11">
    <source>
        <dbReference type="PROSITE" id="PS50109"/>
    </source>
</evidence>
<proteinExistence type="predicted"/>
<dbReference type="InterPro" id="IPR004358">
    <property type="entry name" value="Sig_transdc_His_kin-like_C"/>
</dbReference>
<gene>
    <name evidence="12" type="ORF">NJU99_11945</name>
</gene>
<dbReference type="PROSITE" id="PS50109">
    <property type="entry name" value="HIS_KIN"/>
    <property type="match status" value="1"/>
</dbReference>
<dbReference type="InterPro" id="IPR004010">
    <property type="entry name" value="Double_Cache_2"/>
</dbReference>
<dbReference type="Gene3D" id="1.10.287.130">
    <property type="match status" value="1"/>
</dbReference>
<dbReference type="SUPFAM" id="SSF55874">
    <property type="entry name" value="ATPase domain of HSP90 chaperone/DNA topoisomerase II/histidine kinase"/>
    <property type="match status" value="1"/>
</dbReference>
<keyword evidence="5" id="KW-0547">Nucleotide-binding</keyword>
<dbReference type="Pfam" id="PF02518">
    <property type="entry name" value="HATPase_c"/>
    <property type="match status" value="1"/>
</dbReference>
<evidence type="ECO:0000313" key="12">
    <source>
        <dbReference type="EMBL" id="UTJ05954.1"/>
    </source>
</evidence>
<keyword evidence="10" id="KW-0472">Membrane</keyword>
<evidence type="ECO:0000256" key="7">
    <source>
        <dbReference type="ARBA" id="ARBA00022840"/>
    </source>
</evidence>
<dbReference type="InterPro" id="IPR003594">
    <property type="entry name" value="HATPase_dom"/>
</dbReference>
<keyword evidence="8" id="KW-0902">Two-component regulatory system</keyword>
<keyword evidence="4" id="KW-0808">Transferase</keyword>
<keyword evidence="9" id="KW-0175">Coiled coil</keyword>
<evidence type="ECO:0000256" key="1">
    <source>
        <dbReference type="ARBA" id="ARBA00000085"/>
    </source>
</evidence>
<dbReference type="PANTHER" id="PTHR43065:SF10">
    <property type="entry name" value="PEROXIDE STRESS-ACTIVATED HISTIDINE KINASE MAK3"/>
    <property type="match status" value="1"/>
</dbReference>
<sequence length="663" mass="77345">MFKEKHFTGLIYIIPMVFIILTASIITFIHIEKANSKFETDYNKLKEDFLDKEEQRIFTIVESVNSYIKFKKASSLNVIKDNVKSKIDFANRILNRLYNQDKLLQSSIQIELLKSLSQIKSNDNGKYFVYTYKDNTKFLELSYDRDLGDPIYTNKDYLKKFNGLMKKKSEGFILYTSNESNSSTEDNFRVSYIKDFPKLNIVVGYSIDLKEYISIAKNEVKKRLDLMSINDNGYIFTLDNDLRILQHSRKDTYTNRSFLLYEKNKEVIESISEFIKKSKVGLSNEKYKFIWKKIDNNSYKLYILNYVKHWDWLISVAVNIDNINENIEKIIGVDKQKTEQSIKETIKIVLIFLIIALIISYFVSLKLNQLFNRHKLRIENQKNALKNINATLEFKVEEKTKELEELNDKLKNRFKEEVKKNRKKDQLLYSQSKMASMGEMIGNIAHQWRQPLSTISTIASGNSLKMEFDILEKNDLKKDFSKIVDTTKHLSDTIEDFRNFFNENKTIEEFDLTDLLEKNLSLISASMKNSYITIVENYNSVRIKAIKNELLQATLNILNNARDALLDIDEAKRFIVIDIYSDDTYAYISIKDSAGGIPDNIKDDIFKAHFTTKGEKSGTGIGLYMTKQIVEKHSNGILTVENEEFVLEEQVYKGANFKISLPL</sequence>